<keyword evidence="2" id="KW-1185">Reference proteome</keyword>
<dbReference type="Proteomes" id="UP001596442">
    <property type="component" value="Unassembled WGS sequence"/>
</dbReference>
<name>A0ABD5SGC5_9EURY</name>
<organism evidence="1 2">
    <name type="scientific">Halorubrum tibetense</name>
    <dbReference type="NCBI Taxonomy" id="175631"/>
    <lineage>
        <taxon>Archaea</taxon>
        <taxon>Methanobacteriati</taxon>
        <taxon>Methanobacteriota</taxon>
        <taxon>Stenosarchaea group</taxon>
        <taxon>Halobacteria</taxon>
        <taxon>Halobacteriales</taxon>
        <taxon>Haloferacaceae</taxon>
        <taxon>Halorubrum</taxon>
    </lineage>
</organism>
<reference evidence="1 2" key="1">
    <citation type="journal article" date="2019" name="Int. J. Syst. Evol. Microbiol.">
        <title>The Global Catalogue of Microorganisms (GCM) 10K type strain sequencing project: providing services to taxonomists for standard genome sequencing and annotation.</title>
        <authorList>
            <consortium name="The Broad Institute Genomics Platform"/>
            <consortium name="The Broad Institute Genome Sequencing Center for Infectious Disease"/>
            <person name="Wu L."/>
            <person name="Ma J."/>
        </authorList>
    </citation>
    <scope>NUCLEOTIDE SEQUENCE [LARGE SCALE GENOMIC DNA]</scope>
    <source>
        <strain evidence="1 2">CGMCC 1.3239</strain>
    </source>
</reference>
<dbReference type="AlphaFoldDB" id="A0ABD5SGC5"/>
<sequence length="128" mass="14020">MAFTSGCAALDDVMAGVTSSEIDATEWDGQLIHIDFAEDTTGDEFGIQHEFDDGYDEMRYVGEIPEFGGRVSVDFRDVVPGSTYPNNNFEIVVYEGSIGGFLINVEEELDRVKVSVPEENFASGTFDG</sequence>
<accession>A0ABD5SGC5</accession>
<evidence type="ECO:0000313" key="2">
    <source>
        <dbReference type="Proteomes" id="UP001596442"/>
    </source>
</evidence>
<gene>
    <name evidence="1" type="ORF">ACFQEU_13385</name>
</gene>
<dbReference type="EMBL" id="JBHSWW010000267">
    <property type="protein sequence ID" value="MFC6754444.1"/>
    <property type="molecule type" value="Genomic_DNA"/>
</dbReference>
<dbReference type="RefSeq" id="WP_379782939.1">
    <property type="nucleotide sequence ID" value="NZ_JBHSWW010000267.1"/>
</dbReference>
<protein>
    <submittedName>
        <fullName evidence="1">Uncharacterized protein</fullName>
    </submittedName>
</protein>
<proteinExistence type="predicted"/>
<evidence type="ECO:0000313" key="1">
    <source>
        <dbReference type="EMBL" id="MFC6754444.1"/>
    </source>
</evidence>
<comment type="caution">
    <text evidence="1">The sequence shown here is derived from an EMBL/GenBank/DDBJ whole genome shotgun (WGS) entry which is preliminary data.</text>
</comment>